<evidence type="ECO:0008006" key="3">
    <source>
        <dbReference type="Google" id="ProtNLM"/>
    </source>
</evidence>
<evidence type="ECO:0000313" key="1">
    <source>
        <dbReference type="EMBL" id="MDA7418511.1"/>
    </source>
</evidence>
<accession>A0AAE3NCX0</accession>
<keyword evidence="2" id="KW-1185">Reference proteome</keyword>
<protein>
    <recommendedName>
        <fullName evidence="3">ATPase with chaperone activity</fullName>
    </recommendedName>
</protein>
<gene>
    <name evidence="1" type="ORF">PGB34_19240</name>
</gene>
<dbReference type="Proteomes" id="UP001212602">
    <property type="component" value="Unassembled WGS sequence"/>
</dbReference>
<reference evidence="1" key="1">
    <citation type="submission" date="2023-01" db="EMBL/GenBank/DDBJ databases">
        <title>Xenophilus mangrovi sp. nov., isolated from soil of Mangrove nature reserve.</title>
        <authorList>
            <person name="Xu S."/>
            <person name="Liu Z."/>
            <person name="Xu Y."/>
        </authorList>
    </citation>
    <scope>NUCLEOTIDE SEQUENCE</scope>
    <source>
        <strain evidence="1">YW8</strain>
    </source>
</reference>
<proteinExistence type="predicted"/>
<dbReference type="EMBL" id="JAQIPB010000010">
    <property type="protein sequence ID" value="MDA7418511.1"/>
    <property type="molecule type" value="Genomic_DNA"/>
</dbReference>
<name>A0AAE3NCX0_9BURK</name>
<comment type="caution">
    <text evidence="1">The sequence shown here is derived from an EMBL/GenBank/DDBJ whole genome shotgun (WGS) entry which is preliminary data.</text>
</comment>
<dbReference type="AlphaFoldDB" id="A0AAE3NCX0"/>
<organism evidence="1 2">
    <name type="scientific">Xenophilus arseniciresistens</name>
    <dbReference type="NCBI Taxonomy" id="1283306"/>
    <lineage>
        <taxon>Bacteria</taxon>
        <taxon>Pseudomonadati</taxon>
        <taxon>Pseudomonadota</taxon>
        <taxon>Betaproteobacteria</taxon>
        <taxon>Burkholderiales</taxon>
        <taxon>Comamonadaceae</taxon>
        <taxon>Xenophilus</taxon>
    </lineage>
</organism>
<evidence type="ECO:0000313" key="2">
    <source>
        <dbReference type="Proteomes" id="UP001212602"/>
    </source>
</evidence>
<dbReference type="RefSeq" id="WP_271429725.1">
    <property type="nucleotide sequence ID" value="NZ_JAQIPB010000010.1"/>
</dbReference>
<sequence length="115" mass="12495">MHPQDPDSQIHVPDAFLALYSDPRRQRLKEPVAWVMARHELCEDLAQALVPTALTQSHGGSVSEGAVLARCHAGLSQGDAGLNAAEAQWVVQRLAELLDWPIPHFEAEDRPGTGA</sequence>